<name>A0A6L6QFL4_9BURK</name>
<evidence type="ECO:0000256" key="2">
    <source>
        <dbReference type="ARBA" id="ARBA00022692"/>
    </source>
</evidence>
<feature type="transmembrane region" description="Helical" evidence="5">
    <location>
        <begin position="199"/>
        <end position="220"/>
    </location>
</feature>
<evidence type="ECO:0000256" key="5">
    <source>
        <dbReference type="SAM" id="Phobius"/>
    </source>
</evidence>
<sequence length="469" mass="50448">MNQPNPQAAGLAAEPAAAIGKYRWTICGLLFFATTINYLDRQVLSLLAPSLSKEFGWSNTDYANIAAVFQFVYAIAMLFAGRVIDKMGTRRAFVLAIVVWSLGAVLHAYSVSVGTTVSNLLAAVGIAAVPVSVAGFMVGRAVLALGEAGNFPAAIKATAEYFPKKERSFATGIFNSGANIGAILAPITVPVIAEVWGWQAAFIIIGAIGFVWMGFWLVFYETPARQKRLSRAELDYINSDAEAPAAPAAAGGAPRKASWFKLLSYRQTWAFTIGKFMTDGVWWFFLFWLPKFMSAQYGVSGTEMVMPLAVLYSMTMFGSIGGGWFPTFFINRGASVYHGRMRAMLTIAVFPLAVLLAQPLGYLGIWVPVILIGIGASAHQAWSANLFTTVSDMFPKHSVGSVVGIGGMAGGLGGVLITKVAGKLFDYYGALGHIQTGYMIMFTFCALAYLSAWCIMKALVPAHKEITDL</sequence>
<keyword evidence="8" id="KW-1185">Reference proteome</keyword>
<keyword evidence="2 5" id="KW-0812">Transmembrane</keyword>
<feature type="transmembrane region" description="Helical" evidence="5">
    <location>
        <begin position="309"/>
        <end position="331"/>
    </location>
</feature>
<dbReference type="Proteomes" id="UP000472320">
    <property type="component" value="Unassembled WGS sequence"/>
</dbReference>
<evidence type="ECO:0000259" key="6">
    <source>
        <dbReference type="PROSITE" id="PS50850"/>
    </source>
</evidence>
<comment type="subcellular location">
    <subcellularLocation>
        <location evidence="1">Membrane</location>
        <topology evidence="1">Multi-pass membrane protein</topology>
    </subcellularLocation>
</comment>
<dbReference type="SUPFAM" id="SSF103473">
    <property type="entry name" value="MFS general substrate transporter"/>
    <property type="match status" value="1"/>
</dbReference>
<dbReference type="InterPro" id="IPR011701">
    <property type="entry name" value="MFS"/>
</dbReference>
<evidence type="ECO:0000313" key="8">
    <source>
        <dbReference type="Proteomes" id="UP000472320"/>
    </source>
</evidence>
<dbReference type="GO" id="GO:0015134">
    <property type="term" value="F:hexuronate transmembrane transporter activity"/>
    <property type="evidence" value="ECO:0007669"/>
    <property type="project" value="TreeGrafter"/>
</dbReference>
<feature type="transmembrane region" description="Helical" evidence="5">
    <location>
        <begin position="92"/>
        <end position="111"/>
    </location>
</feature>
<dbReference type="InterPro" id="IPR036259">
    <property type="entry name" value="MFS_trans_sf"/>
</dbReference>
<evidence type="ECO:0000256" key="1">
    <source>
        <dbReference type="ARBA" id="ARBA00004141"/>
    </source>
</evidence>
<feature type="transmembrane region" description="Helical" evidence="5">
    <location>
        <begin position="117"/>
        <end position="138"/>
    </location>
</feature>
<dbReference type="RefSeq" id="WP_155453386.1">
    <property type="nucleotide sequence ID" value="NZ_WNKX01000004.1"/>
</dbReference>
<dbReference type="PANTHER" id="PTHR11662">
    <property type="entry name" value="SOLUTE CARRIER FAMILY 17"/>
    <property type="match status" value="1"/>
</dbReference>
<evidence type="ECO:0000256" key="3">
    <source>
        <dbReference type="ARBA" id="ARBA00022989"/>
    </source>
</evidence>
<reference evidence="7 8" key="1">
    <citation type="submission" date="2019-11" db="EMBL/GenBank/DDBJ databases">
        <title>Type strains purchased from KCTC, JCM and DSMZ.</title>
        <authorList>
            <person name="Lu H."/>
        </authorList>
    </citation>
    <scope>NUCLEOTIDE SEQUENCE [LARGE SCALE GENOMIC DNA]</scope>
    <source>
        <strain evidence="7 8">JCM 31587</strain>
    </source>
</reference>
<dbReference type="PROSITE" id="PS50850">
    <property type="entry name" value="MFS"/>
    <property type="match status" value="1"/>
</dbReference>
<feature type="transmembrane region" description="Helical" evidence="5">
    <location>
        <begin position="62"/>
        <end position="80"/>
    </location>
</feature>
<dbReference type="AlphaFoldDB" id="A0A6L6QFL4"/>
<evidence type="ECO:0000313" key="7">
    <source>
        <dbReference type="EMBL" id="MTW10456.1"/>
    </source>
</evidence>
<accession>A0A6L6QFL4</accession>
<dbReference type="PANTHER" id="PTHR11662:SF285">
    <property type="entry name" value="HEXURONATE TRANSPORTER"/>
    <property type="match status" value="1"/>
</dbReference>
<feature type="transmembrane region" description="Helical" evidence="5">
    <location>
        <begin position="343"/>
        <end position="360"/>
    </location>
</feature>
<gene>
    <name evidence="7" type="ORF">GM658_07550</name>
</gene>
<feature type="transmembrane region" description="Helical" evidence="5">
    <location>
        <begin position="173"/>
        <end position="193"/>
    </location>
</feature>
<protein>
    <submittedName>
        <fullName evidence="7">MFS transporter</fullName>
    </submittedName>
</protein>
<dbReference type="OrthoDB" id="8596007at2"/>
<keyword evidence="4 5" id="KW-0472">Membrane</keyword>
<feature type="transmembrane region" description="Helical" evidence="5">
    <location>
        <begin position="269"/>
        <end position="289"/>
    </location>
</feature>
<dbReference type="EMBL" id="WNKX01000004">
    <property type="protein sequence ID" value="MTW10456.1"/>
    <property type="molecule type" value="Genomic_DNA"/>
</dbReference>
<dbReference type="Gene3D" id="1.20.1250.20">
    <property type="entry name" value="MFS general substrate transporter like domains"/>
    <property type="match status" value="2"/>
</dbReference>
<keyword evidence="3 5" id="KW-1133">Transmembrane helix</keyword>
<comment type="caution">
    <text evidence="7">The sequence shown here is derived from an EMBL/GenBank/DDBJ whole genome shotgun (WGS) entry which is preliminary data.</text>
</comment>
<feature type="transmembrane region" description="Helical" evidence="5">
    <location>
        <begin position="366"/>
        <end position="387"/>
    </location>
</feature>
<feature type="domain" description="Major facilitator superfamily (MFS) profile" evidence="6">
    <location>
        <begin position="26"/>
        <end position="460"/>
    </location>
</feature>
<dbReference type="InterPro" id="IPR020846">
    <property type="entry name" value="MFS_dom"/>
</dbReference>
<dbReference type="CDD" id="cd17319">
    <property type="entry name" value="MFS_ExuT_GudP_like"/>
    <property type="match status" value="1"/>
</dbReference>
<proteinExistence type="predicted"/>
<organism evidence="7 8">
    <name type="scientific">Massilia eburnea</name>
    <dbReference type="NCBI Taxonomy" id="1776165"/>
    <lineage>
        <taxon>Bacteria</taxon>
        <taxon>Pseudomonadati</taxon>
        <taxon>Pseudomonadota</taxon>
        <taxon>Betaproteobacteria</taxon>
        <taxon>Burkholderiales</taxon>
        <taxon>Oxalobacteraceae</taxon>
        <taxon>Telluria group</taxon>
        <taxon>Massilia</taxon>
    </lineage>
</organism>
<dbReference type="GO" id="GO:0016020">
    <property type="term" value="C:membrane"/>
    <property type="evidence" value="ECO:0007669"/>
    <property type="project" value="UniProtKB-SubCell"/>
</dbReference>
<dbReference type="Pfam" id="PF07690">
    <property type="entry name" value="MFS_1"/>
    <property type="match status" value="1"/>
</dbReference>
<evidence type="ECO:0000256" key="4">
    <source>
        <dbReference type="ARBA" id="ARBA00023136"/>
    </source>
</evidence>
<feature type="transmembrane region" description="Helical" evidence="5">
    <location>
        <begin position="399"/>
        <end position="418"/>
    </location>
</feature>
<dbReference type="InterPro" id="IPR050382">
    <property type="entry name" value="MFS_Na/Anion_cotransporter"/>
</dbReference>
<feature type="transmembrane region" description="Helical" evidence="5">
    <location>
        <begin position="438"/>
        <end position="460"/>
    </location>
</feature>